<dbReference type="HOGENOM" id="CLU_306547_0_0_1"/>
<dbReference type="EMBL" id="KN839845">
    <property type="protein sequence ID" value="KIJ64891.1"/>
    <property type="molecule type" value="Genomic_DNA"/>
</dbReference>
<feature type="compositionally biased region" description="Basic and acidic residues" evidence="1">
    <location>
        <begin position="11"/>
        <end position="20"/>
    </location>
</feature>
<protein>
    <submittedName>
        <fullName evidence="2">Uncharacterized protein</fullName>
    </submittedName>
</protein>
<feature type="compositionally biased region" description="Basic and acidic residues" evidence="1">
    <location>
        <begin position="934"/>
        <end position="950"/>
    </location>
</feature>
<dbReference type="InterPro" id="IPR021842">
    <property type="entry name" value="DUF3435"/>
</dbReference>
<gene>
    <name evidence="2" type="ORF">HYDPIDRAFT_167667</name>
</gene>
<feature type="region of interest" description="Disordered" evidence="1">
    <location>
        <begin position="921"/>
        <end position="950"/>
    </location>
</feature>
<feature type="compositionally biased region" description="Polar residues" evidence="1">
    <location>
        <begin position="921"/>
        <end position="933"/>
    </location>
</feature>
<sequence>MPPKRRAPTKKKTDEERFQERGQTSQLYSDRYKQMDPNLPVFKEVLKPTIDAQRRIEMRLRAFLPKIPDVLERHGVQSFDDLLKPGAPMLDRDYIVDVSEGKFTDRITIKTLVNNVAIFLSAYKRLTAQSISKDDSQALFNYAKGECATTYGLTTHVRGKPIADGVDVRFLQKELWSEKDPIVSTRMRIQVSAFIGLSAATASRPGNIVESSCWKGSNEALLYEDLVFTILPHVDLGLSSDASLTNPPLASEGDLPGNSSPHKCESAKLVLKVRFRLLKGHRKEEGYYSEIVFDQEKLEELGLCLVTSFLLMALQDEAFDVVRDLDDLERLMAGATAPIKLSIKDSAKKTPVLRNYQGRTKNISDTAALTYNALYFQLAKLGMRAGFEERLNPYCLRRMGANNMDESDAITPEQRRQSQLTTTMIENVQSTSYLSPLVRADLMGVAMGRQESLDAVRFPSDLLQAIGRMSLSADKEAPIALSVEATAHIWKLPELQELLSIQDKAKLACFAVHGTRIEDAKDSAEGAVYRAAYNEPTGPSSEEPISFLPDAAQEEQLENLDLRSRFEELGHIDLNNMTGGDCADILEGGATEHLISVLMEGDDHDNLPVSGPVGGSSLSKKAAQRVQTKVDVEYNPARHYPPNIVQQLFGGTRDDDKLVTRISAWRQLIALPECREIPKTDYDSLYYPDNAPTEDMSCPYENCKKKDLTHKTASQRAIHLHQCDTAQRQELADARLESTTLFPTVCCWERCNRHNDGDFEDNCIHISQHVHNELKRASGGAGGTCGLNDCGYVFGPHFQEGFAHVREEHLLPCSPKGFYNDSGLKTHIARNHHEYLDDLMKSGTHTGLLCPSAACTAPDQPYSSLLEFYNHLVAAHKIAFAGKRGKLSDGSLPLLQSLEPIEDEIPERLKKRQAVGTLNQDCPSIPFLSSPSKSEGKEAQSSKLVQEPKGECVIRNQHSALAIARP</sequence>
<dbReference type="OrthoDB" id="3033142at2759"/>
<evidence type="ECO:0000313" key="2">
    <source>
        <dbReference type="EMBL" id="KIJ64891.1"/>
    </source>
</evidence>
<dbReference type="Proteomes" id="UP000053820">
    <property type="component" value="Unassembled WGS sequence"/>
</dbReference>
<feature type="compositionally biased region" description="Basic residues" evidence="1">
    <location>
        <begin position="1"/>
        <end position="10"/>
    </location>
</feature>
<keyword evidence="3" id="KW-1185">Reference proteome</keyword>
<evidence type="ECO:0000313" key="3">
    <source>
        <dbReference type="Proteomes" id="UP000053820"/>
    </source>
</evidence>
<proteinExistence type="predicted"/>
<feature type="region of interest" description="Disordered" evidence="1">
    <location>
        <begin position="1"/>
        <end position="25"/>
    </location>
</feature>
<organism evidence="2 3">
    <name type="scientific">Hydnomerulius pinastri MD-312</name>
    <dbReference type="NCBI Taxonomy" id="994086"/>
    <lineage>
        <taxon>Eukaryota</taxon>
        <taxon>Fungi</taxon>
        <taxon>Dikarya</taxon>
        <taxon>Basidiomycota</taxon>
        <taxon>Agaricomycotina</taxon>
        <taxon>Agaricomycetes</taxon>
        <taxon>Agaricomycetidae</taxon>
        <taxon>Boletales</taxon>
        <taxon>Boletales incertae sedis</taxon>
        <taxon>Leucogyrophana</taxon>
    </lineage>
</organism>
<evidence type="ECO:0000256" key="1">
    <source>
        <dbReference type="SAM" id="MobiDB-lite"/>
    </source>
</evidence>
<accession>A0A0C9WFJ5</accession>
<dbReference type="PANTHER" id="PTHR37535:SF4">
    <property type="entry name" value="FLUG DOMAIN-CONTAINING PROTEIN"/>
    <property type="match status" value="1"/>
</dbReference>
<reference evidence="2 3" key="1">
    <citation type="submission" date="2014-04" db="EMBL/GenBank/DDBJ databases">
        <title>Evolutionary Origins and Diversification of the Mycorrhizal Mutualists.</title>
        <authorList>
            <consortium name="DOE Joint Genome Institute"/>
            <consortium name="Mycorrhizal Genomics Consortium"/>
            <person name="Kohler A."/>
            <person name="Kuo A."/>
            <person name="Nagy L.G."/>
            <person name="Floudas D."/>
            <person name="Copeland A."/>
            <person name="Barry K.W."/>
            <person name="Cichocki N."/>
            <person name="Veneault-Fourrey C."/>
            <person name="LaButti K."/>
            <person name="Lindquist E.A."/>
            <person name="Lipzen A."/>
            <person name="Lundell T."/>
            <person name="Morin E."/>
            <person name="Murat C."/>
            <person name="Riley R."/>
            <person name="Ohm R."/>
            <person name="Sun H."/>
            <person name="Tunlid A."/>
            <person name="Henrissat B."/>
            <person name="Grigoriev I.V."/>
            <person name="Hibbett D.S."/>
            <person name="Martin F."/>
        </authorList>
    </citation>
    <scope>NUCLEOTIDE SEQUENCE [LARGE SCALE GENOMIC DNA]</scope>
    <source>
        <strain evidence="2 3">MD-312</strain>
    </source>
</reference>
<dbReference type="PANTHER" id="PTHR37535">
    <property type="entry name" value="FLUG DOMAIN PROTEIN"/>
    <property type="match status" value="1"/>
</dbReference>
<name>A0A0C9WFJ5_9AGAM</name>
<dbReference type="Pfam" id="PF11917">
    <property type="entry name" value="DUF3435"/>
    <property type="match status" value="1"/>
</dbReference>
<dbReference type="AlphaFoldDB" id="A0A0C9WFJ5"/>